<name>B9R766_RICCO</name>
<gene>
    <name evidence="1" type="ORF">RCOM_1589260</name>
</gene>
<evidence type="ECO:0000313" key="2">
    <source>
        <dbReference type="Proteomes" id="UP000008311"/>
    </source>
</evidence>
<dbReference type="OMA" id="FCTMATK"/>
<keyword evidence="2" id="KW-1185">Reference proteome</keyword>
<dbReference type="eggNOG" id="ENOG502SEN6">
    <property type="taxonomic scope" value="Eukaryota"/>
</dbReference>
<sequence>MNTQGTERVNEEGAIETTVDTIDYRTPAGADEPRKENVGVVHLKRNKEEDSGVLARTAAAVTNTIESAKDAIVGKSKDDTTK</sequence>
<dbReference type="OrthoDB" id="1728115at2759"/>
<organism evidence="1 2">
    <name type="scientific">Ricinus communis</name>
    <name type="common">Castor bean</name>
    <dbReference type="NCBI Taxonomy" id="3988"/>
    <lineage>
        <taxon>Eukaryota</taxon>
        <taxon>Viridiplantae</taxon>
        <taxon>Streptophyta</taxon>
        <taxon>Embryophyta</taxon>
        <taxon>Tracheophyta</taxon>
        <taxon>Spermatophyta</taxon>
        <taxon>Magnoliopsida</taxon>
        <taxon>eudicotyledons</taxon>
        <taxon>Gunneridae</taxon>
        <taxon>Pentapetalae</taxon>
        <taxon>rosids</taxon>
        <taxon>fabids</taxon>
        <taxon>Malpighiales</taxon>
        <taxon>Euphorbiaceae</taxon>
        <taxon>Acalyphoideae</taxon>
        <taxon>Acalypheae</taxon>
        <taxon>Ricinus</taxon>
    </lineage>
</organism>
<dbReference type="AlphaFoldDB" id="B9R766"/>
<dbReference type="KEGG" id="rcu:8288554"/>
<dbReference type="InParanoid" id="B9R766"/>
<protein>
    <submittedName>
        <fullName evidence="1">Uncharacterized protein</fullName>
    </submittedName>
</protein>
<proteinExistence type="predicted"/>
<dbReference type="EMBL" id="EQ973772">
    <property type="protein sequence ID" value="EEF52346.1"/>
    <property type="molecule type" value="Genomic_DNA"/>
</dbReference>
<accession>B9R766</accession>
<evidence type="ECO:0000313" key="1">
    <source>
        <dbReference type="EMBL" id="EEF52346.1"/>
    </source>
</evidence>
<reference evidence="2" key="1">
    <citation type="journal article" date="2010" name="Nat. Biotechnol.">
        <title>Draft genome sequence of the oilseed species Ricinus communis.</title>
        <authorList>
            <person name="Chan A.P."/>
            <person name="Crabtree J."/>
            <person name="Zhao Q."/>
            <person name="Lorenzi H."/>
            <person name="Orvis J."/>
            <person name="Puiu D."/>
            <person name="Melake-Berhan A."/>
            <person name="Jones K.M."/>
            <person name="Redman J."/>
            <person name="Chen G."/>
            <person name="Cahoon E.B."/>
            <person name="Gedil M."/>
            <person name="Stanke M."/>
            <person name="Haas B.J."/>
            <person name="Wortman J.R."/>
            <person name="Fraser-Liggett C.M."/>
            <person name="Ravel J."/>
            <person name="Rabinowicz P.D."/>
        </authorList>
    </citation>
    <scope>NUCLEOTIDE SEQUENCE [LARGE SCALE GENOMIC DNA]</scope>
    <source>
        <strain evidence="2">cv. Hale</strain>
    </source>
</reference>
<dbReference type="Proteomes" id="UP000008311">
    <property type="component" value="Unassembled WGS sequence"/>
</dbReference>